<organism evidence="10 11">
    <name type="scientific">Lucilia cuprina</name>
    <name type="common">Green bottle fly</name>
    <name type="synonym">Australian sheep blowfly</name>
    <dbReference type="NCBI Taxonomy" id="7375"/>
    <lineage>
        <taxon>Eukaryota</taxon>
        <taxon>Metazoa</taxon>
        <taxon>Ecdysozoa</taxon>
        <taxon>Arthropoda</taxon>
        <taxon>Hexapoda</taxon>
        <taxon>Insecta</taxon>
        <taxon>Pterygota</taxon>
        <taxon>Neoptera</taxon>
        <taxon>Endopterygota</taxon>
        <taxon>Diptera</taxon>
        <taxon>Brachycera</taxon>
        <taxon>Muscomorpha</taxon>
        <taxon>Oestroidea</taxon>
        <taxon>Calliphoridae</taxon>
        <taxon>Luciliinae</taxon>
        <taxon>Lucilia</taxon>
    </lineage>
</organism>
<dbReference type="PANTHER" id="PTHR23235:SF170">
    <property type="entry name" value="FI01014P-RELATED"/>
    <property type="match status" value="1"/>
</dbReference>
<keyword evidence="5" id="KW-0862">Zinc</keyword>
<proteinExistence type="predicted"/>
<keyword evidence="2" id="KW-0479">Metal-binding</keyword>
<feature type="domain" description="C2H2-type" evidence="9">
    <location>
        <begin position="204"/>
        <end position="233"/>
    </location>
</feature>
<dbReference type="InterPro" id="IPR013087">
    <property type="entry name" value="Znf_C2H2_type"/>
</dbReference>
<evidence type="ECO:0000256" key="6">
    <source>
        <dbReference type="ARBA" id="ARBA00023242"/>
    </source>
</evidence>
<feature type="non-terminal residue" evidence="10">
    <location>
        <position position="1"/>
    </location>
</feature>
<dbReference type="GO" id="GO:0005634">
    <property type="term" value="C:nucleus"/>
    <property type="evidence" value="ECO:0007669"/>
    <property type="project" value="UniProtKB-SubCell"/>
</dbReference>
<dbReference type="AlphaFoldDB" id="A0A0L0CBR5"/>
<dbReference type="STRING" id="7375.A0A0L0CBR5"/>
<feature type="compositionally biased region" description="Polar residues" evidence="8">
    <location>
        <begin position="137"/>
        <end position="146"/>
    </location>
</feature>
<name>A0A0L0CBR5_LUCCU</name>
<dbReference type="FunFam" id="3.30.160.60:FF:000100">
    <property type="entry name" value="Zinc finger 45-like"/>
    <property type="match status" value="2"/>
</dbReference>
<evidence type="ECO:0000256" key="8">
    <source>
        <dbReference type="SAM" id="MobiDB-lite"/>
    </source>
</evidence>
<feature type="compositionally biased region" description="Basic and acidic residues" evidence="8">
    <location>
        <begin position="112"/>
        <end position="136"/>
    </location>
</feature>
<comment type="subcellular location">
    <subcellularLocation>
        <location evidence="1">Nucleus</location>
    </subcellularLocation>
</comment>
<dbReference type="Proteomes" id="UP000037069">
    <property type="component" value="Unassembled WGS sequence"/>
</dbReference>
<comment type="caution">
    <text evidence="10">The sequence shown here is derived from an EMBL/GenBank/DDBJ whole genome shotgun (WGS) entry which is preliminary data.</text>
</comment>
<feature type="domain" description="C2H2-type" evidence="9">
    <location>
        <begin position="469"/>
        <end position="495"/>
    </location>
</feature>
<feature type="region of interest" description="Disordered" evidence="8">
    <location>
        <begin position="50"/>
        <end position="90"/>
    </location>
</feature>
<keyword evidence="4 7" id="KW-0863">Zinc-finger</keyword>
<feature type="domain" description="C2H2-type" evidence="9">
    <location>
        <begin position="441"/>
        <end position="468"/>
    </location>
</feature>
<evidence type="ECO:0000256" key="1">
    <source>
        <dbReference type="ARBA" id="ARBA00004123"/>
    </source>
</evidence>
<evidence type="ECO:0000256" key="2">
    <source>
        <dbReference type="ARBA" id="ARBA00022723"/>
    </source>
</evidence>
<dbReference type="PANTHER" id="PTHR23235">
    <property type="entry name" value="KRUEPPEL-LIKE TRANSCRIPTION FACTOR"/>
    <property type="match status" value="1"/>
</dbReference>
<reference evidence="10 11" key="1">
    <citation type="journal article" date="2015" name="Nat. Commun.">
        <title>Lucilia cuprina genome unlocks parasitic fly biology to underpin future interventions.</title>
        <authorList>
            <person name="Anstead C.A."/>
            <person name="Korhonen P.K."/>
            <person name="Young N.D."/>
            <person name="Hall R.S."/>
            <person name="Jex A.R."/>
            <person name="Murali S.C."/>
            <person name="Hughes D.S."/>
            <person name="Lee S.F."/>
            <person name="Perry T."/>
            <person name="Stroehlein A.J."/>
            <person name="Ansell B.R."/>
            <person name="Breugelmans B."/>
            <person name="Hofmann A."/>
            <person name="Qu J."/>
            <person name="Dugan S."/>
            <person name="Lee S.L."/>
            <person name="Chao H."/>
            <person name="Dinh H."/>
            <person name="Han Y."/>
            <person name="Doddapaneni H.V."/>
            <person name="Worley K.C."/>
            <person name="Muzny D.M."/>
            <person name="Ioannidis P."/>
            <person name="Waterhouse R.M."/>
            <person name="Zdobnov E.M."/>
            <person name="James P.J."/>
            <person name="Bagnall N.H."/>
            <person name="Kotze A.C."/>
            <person name="Gibbs R.A."/>
            <person name="Richards S."/>
            <person name="Batterham P."/>
            <person name="Gasser R.B."/>
        </authorList>
    </citation>
    <scope>NUCLEOTIDE SEQUENCE [LARGE SCALE GENOMIC DNA]</scope>
    <source>
        <strain evidence="10 11">LS</strain>
        <tissue evidence="10">Full body</tissue>
    </source>
</reference>
<dbReference type="OrthoDB" id="6365676at2759"/>
<dbReference type="FunFam" id="3.30.160.60:FF:000018">
    <property type="entry name" value="Krueppel-like factor 15"/>
    <property type="match status" value="1"/>
</dbReference>
<dbReference type="GO" id="GO:0000981">
    <property type="term" value="F:DNA-binding transcription factor activity, RNA polymerase II-specific"/>
    <property type="evidence" value="ECO:0007669"/>
    <property type="project" value="TreeGrafter"/>
</dbReference>
<dbReference type="Pfam" id="PF13465">
    <property type="entry name" value="zf-H2C2_2"/>
    <property type="match status" value="1"/>
</dbReference>
<feature type="domain" description="C2H2-type" evidence="9">
    <location>
        <begin position="174"/>
        <end position="203"/>
    </location>
</feature>
<evidence type="ECO:0000256" key="3">
    <source>
        <dbReference type="ARBA" id="ARBA00022737"/>
    </source>
</evidence>
<dbReference type="GO" id="GO:0008270">
    <property type="term" value="F:zinc ion binding"/>
    <property type="evidence" value="ECO:0007669"/>
    <property type="project" value="UniProtKB-KW"/>
</dbReference>
<dbReference type="Gene3D" id="3.30.160.60">
    <property type="entry name" value="Classic Zinc Finger"/>
    <property type="match status" value="5"/>
</dbReference>
<accession>A0A0L0CBR5</accession>
<dbReference type="OMA" id="GMPHFVQ"/>
<feature type="compositionally biased region" description="Polar residues" evidence="8">
    <location>
        <begin position="256"/>
        <end position="266"/>
    </location>
</feature>
<feature type="domain" description="C2H2-type" evidence="9">
    <location>
        <begin position="234"/>
        <end position="261"/>
    </location>
</feature>
<evidence type="ECO:0000256" key="7">
    <source>
        <dbReference type="PROSITE-ProRule" id="PRU00042"/>
    </source>
</evidence>
<dbReference type="Pfam" id="PF00096">
    <property type="entry name" value="zf-C2H2"/>
    <property type="match status" value="2"/>
</dbReference>
<evidence type="ECO:0000313" key="10">
    <source>
        <dbReference type="EMBL" id="KNC29701.1"/>
    </source>
</evidence>
<dbReference type="FunFam" id="3.30.160.60:FF:000145">
    <property type="entry name" value="Zinc finger protein 574"/>
    <property type="match status" value="1"/>
</dbReference>
<keyword evidence="3" id="KW-0677">Repeat</keyword>
<dbReference type="EMBL" id="JRES01000637">
    <property type="protein sequence ID" value="KNC29701.1"/>
    <property type="molecule type" value="Genomic_DNA"/>
</dbReference>
<evidence type="ECO:0000256" key="5">
    <source>
        <dbReference type="ARBA" id="ARBA00022833"/>
    </source>
</evidence>
<evidence type="ECO:0000256" key="4">
    <source>
        <dbReference type="ARBA" id="ARBA00022771"/>
    </source>
</evidence>
<evidence type="ECO:0000259" key="9">
    <source>
        <dbReference type="PROSITE" id="PS50157"/>
    </source>
</evidence>
<sequence length="495" mass="55368">CNLDAIVNMQHCSLMTAAVIATLIEMATLSDTPTPTMLTSEAGGVSIKIEQGVLRTNSDDDDDYEEGSGYNAERRGIPSAQNESNHPNDVDMNGYDKFNMYSISHSIFHSDVHIKSEPPVDIDDRHPDEEGEENHSSHMTSPNNLDKTPKIRLTPTSKLIASPNGVTIENKRRYACPYENCTKSYGKSSHLRSHLTWHTGIKPFVCKEPGCGKGFTRSDELNRHIRTHTGEKPFECAQCTKKFSRSDHLTKHLATHSKQLAANNSAKRIKLDKTTQKSHANTTGPKDKTPESIVKPVTITAKPVEVPQLGILKIKLEKPENSEEYKIDLPTQEINKNPARTQPPAQPLELKTEKKAEIVVKQEPLDETQTSAIRTSFSHANDEPDDDAIMPEANLPPLLQNTSTVEVAAAESPAVKATTSLVKPTVANRLSDSVYDPTRPFPCCHCTKNFKRQDDLNRHMRTHTGEKPFACNECDKRFMRSDHLKKHMNTHFRVR</sequence>
<feature type="region of interest" description="Disordered" evidence="8">
    <location>
        <begin position="256"/>
        <end position="292"/>
    </location>
</feature>
<dbReference type="GO" id="GO:0000978">
    <property type="term" value="F:RNA polymerase II cis-regulatory region sequence-specific DNA binding"/>
    <property type="evidence" value="ECO:0007669"/>
    <property type="project" value="TreeGrafter"/>
</dbReference>
<keyword evidence="6" id="KW-0539">Nucleus</keyword>
<dbReference type="SMART" id="SM00355">
    <property type="entry name" value="ZnF_C2H2"/>
    <property type="match status" value="5"/>
</dbReference>
<dbReference type="InterPro" id="IPR036236">
    <property type="entry name" value="Znf_C2H2_sf"/>
</dbReference>
<evidence type="ECO:0000313" key="11">
    <source>
        <dbReference type="Proteomes" id="UP000037069"/>
    </source>
</evidence>
<dbReference type="SUPFAM" id="SSF57667">
    <property type="entry name" value="beta-beta-alpha zinc fingers"/>
    <property type="match status" value="3"/>
</dbReference>
<gene>
    <name evidence="10" type="ORF">FF38_03036</name>
</gene>
<feature type="region of interest" description="Disordered" evidence="8">
    <location>
        <begin position="112"/>
        <end position="150"/>
    </location>
</feature>
<dbReference type="PROSITE" id="PS00028">
    <property type="entry name" value="ZINC_FINGER_C2H2_1"/>
    <property type="match status" value="5"/>
</dbReference>
<protein>
    <recommendedName>
        <fullName evidence="9">C2H2-type domain-containing protein</fullName>
    </recommendedName>
</protein>
<keyword evidence="11" id="KW-1185">Reference proteome</keyword>
<dbReference type="PROSITE" id="PS50157">
    <property type="entry name" value="ZINC_FINGER_C2H2_2"/>
    <property type="match status" value="5"/>
</dbReference>